<dbReference type="GO" id="GO:0005886">
    <property type="term" value="C:plasma membrane"/>
    <property type="evidence" value="ECO:0007669"/>
    <property type="project" value="UniProtKB-SubCell"/>
</dbReference>
<evidence type="ECO:0000256" key="3">
    <source>
        <dbReference type="ARBA" id="ARBA00022448"/>
    </source>
</evidence>
<accession>A0A235FEE9</accession>
<sequence>MLLSMNGLSIYHKKRCIVDKVSLALAYGEWHAVAGESGSGKSVTALSIAGLLPNELSAEGSIFYEGIDLLTFSHKKMRLLRGKKISYIFQDYQGSFTPFMTIGSQFDEMLCTHTDLPKKARQTKALLSLEEVGLPPERTFCSYPFQLSGGQVQRAAIAMATMLQPKLIIADEPTTALDSITATAVLQLLKKRQSETGCGVLFITHDLRTVKKYSDTVSVMQYGRIVETGRPHHVLAKPKHEYTKQLVSALPPLCNVPVRLGREALKEGLK</sequence>
<keyword evidence="10" id="KW-1185">Reference proteome</keyword>
<evidence type="ECO:0000313" key="9">
    <source>
        <dbReference type="EMBL" id="OYD59307.1"/>
    </source>
</evidence>
<evidence type="ECO:0000256" key="5">
    <source>
        <dbReference type="ARBA" id="ARBA00022741"/>
    </source>
</evidence>
<dbReference type="InterPro" id="IPR003593">
    <property type="entry name" value="AAA+_ATPase"/>
</dbReference>
<dbReference type="GO" id="GO:0005524">
    <property type="term" value="F:ATP binding"/>
    <property type="evidence" value="ECO:0007669"/>
    <property type="project" value="UniProtKB-KW"/>
</dbReference>
<dbReference type="InterPro" id="IPR003439">
    <property type="entry name" value="ABC_transporter-like_ATP-bd"/>
</dbReference>
<name>A0A235FEE9_9BACL</name>
<evidence type="ECO:0000256" key="6">
    <source>
        <dbReference type="ARBA" id="ARBA00022840"/>
    </source>
</evidence>
<gene>
    <name evidence="9" type="ORF">CGZ90_05290</name>
</gene>
<keyword evidence="7" id="KW-0472">Membrane</keyword>
<evidence type="ECO:0000256" key="2">
    <source>
        <dbReference type="ARBA" id="ARBA00005417"/>
    </source>
</evidence>
<dbReference type="SUPFAM" id="SSF52540">
    <property type="entry name" value="P-loop containing nucleoside triphosphate hydrolases"/>
    <property type="match status" value="1"/>
</dbReference>
<dbReference type="SMART" id="SM00382">
    <property type="entry name" value="AAA"/>
    <property type="match status" value="1"/>
</dbReference>
<dbReference type="PANTHER" id="PTHR43297:SF2">
    <property type="entry name" value="DIPEPTIDE TRANSPORT ATP-BINDING PROTEIN DPPD"/>
    <property type="match status" value="1"/>
</dbReference>
<dbReference type="RefSeq" id="WP_094251268.1">
    <property type="nucleotide sequence ID" value="NZ_JBHLXL010000001.1"/>
</dbReference>
<dbReference type="OrthoDB" id="9802264at2"/>
<evidence type="ECO:0000259" key="8">
    <source>
        <dbReference type="PROSITE" id="PS50893"/>
    </source>
</evidence>
<dbReference type="PROSITE" id="PS50893">
    <property type="entry name" value="ABC_TRANSPORTER_2"/>
    <property type="match status" value="1"/>
</dbReference>
<protein>
    <submittedName>
        <fullName evidence="9">Dipeptide/oligopeptide/nickel ABC transporter ATP-binding protein</fullName>
    </submittedName>
</protein>
<evidence type="ECO:0000256" key="1">
    <source>
        <dbReference type="ARBA" id="ARBA00004202"/>
    </source>
</evidence>
<evidence type="ECO:0000256" key="4">
    <source>
        <dbReference type="ARBA" id="ARBA00022475"/>
    </source>
</evidence>
<keyword evidence="3" id="KW-0813">Transport</keyword>
<dbReference type="EMBL" id="NOII01000001">
    <property type="protein sequence ID" value="OYD59307.1"/>
    <property type="molecule type" value="Genomic_DNA"/>
</dbReference>
<keyword evidence="5" id="KW-0547">Nucleotide-binding</keyword>
<keyword evidence="6 9" id="KW-0067">ATP-binding</keyword>
<proteinExistence type="inferred from homology"/>
<evidence type="ECO:0000313" key="10">
    <source>
        <dbReference type="Proteomes" id="UP000215059"/>
    </source>
</evidence>
<dbReference type="CDD" id="cd03257">
    <property type="entry name" value="ABC_NikE_OppD_transporters"/>
    <property type="match status" value="1"/>
</dbReference>
<reference evidence="9 10" key="1">
    <citation type="submission" date="2017-07" db="EMBL/GenBank/DDBJ databases">
        <title>Fictibacillus sp. nov. GDSW-R2A3 Genome sequencing and assembly.</title>
        <authorList>
            <person name="Mayilraj S."/>
        </authorList>
    </citation>
    <scope>NUCLEOTIDE SEQUENCE [LARGE SCALE GENOMIC DNA]</scope>
    <source>
        <strain evidence="9 10">GDSW-R2A3</strain>
    </source>
</reference>
<comment type="similarity">
    <text evidence="2">Belongs to the ABC transporter superfamily.</text>
</comment>
<dbReference type="InterPro" id="IPR027417">
    <property type="entry name" value="P-loop_NTPase"/>
</dbReference>
<dbReference type="Gene3D" id="3.40.50.300">
    <property type="entry name" value="P-loop containing nucleotide triphosphate hydrolases"/>
    <property type="match status" value="1"/>
</dbReference>
<evidence type="ECO:0000256" key="7">
    <source>
        <dbReference type="ARBA" id="ARBA00023136"/>
    </source>
</evidence>
<organism evidence="9 10">
    <name type="scientific">Fictibacillus aquaticus</name>
    <dbReference type="NCBI Taxonomy" id="2021314"/>
    <lineage>
        <taxon>Bacteria</taxon>
        <taxon>Bacillati</taxon>
        <taxon>Bacillota</taxon>
        <taxon>Bacilli</taxon>
        <taxon>Bacillales</taxon>
        <taxon>Fictibacillaceae</taxon>
        <taxon>Fictibacillus</taxon>
    </lineage>
</organism>
<dbReference type="AlphaFoldDB" id="A0A235FEE9"/>
<dbReference type="Pfam" id="PF00005">
    <property type="entry name" value="ABC_tran"/>
    <property type="match status" value="1"/>
</dbReference>
<keyword evidence="4" id="KW-1003">Cell membrane</keyword>
<dbReference type="GO" id="GO:0016887">
    <property type="term" value="F:ATP hydrolysis activity"/>
    <property type="evidence" value="ECO:0007669"/>
    <property type="project" value="InterPro"/>
</dbReference>
<comment type="subcellular location">
    <subcellularLocation>
        <location evidence="1">Cell membrane</location>
        <topology evidence="1">Peripheral membrane protein</topology>
    </subcellularLocation>
</comment>
<dbReference type="PANTHER" id="PTHR43297">
    <property type="entry name" value="OLIGOPEPTIDE TRANSPORT ATP-BINDING PROTEIN APPD"/>
    <property type="match status" value="1"/>
</dbReference>
<feature type="domain" description="ABC transporter" evidence="8">
    <location>
        <begin position="3"/>
        <end position="247"/>
    </location>
</feature>
<dbReference type="Proteomes" id="UP000215059">
    <property type="component" value="Unassembled WGS sequence"/>
</dbReference>
<comment type="caution">
    <text evidence="9">The sequence shown here is derived from an EMBL/GenBank/DDBJ whole genome shotgun (WGS) entry which is preliminary data.</text>
</comment>
<dbReference type="InterPro" id="IPR050388">
    <property type="entry name" value="ABC_Ni/Peptide_Import"/>
</dbReference>